<dbReference type="STRING" id="200904.GCA_900168775_02252"/>
<dbReference type="EMBL" id="QNRI01000004">
    <property type="protein sequence ID" value="RBO99392.1"/>
    <property type="molecule type" value="Genomic_DNA"/>
</dbReference>
<keyword evidence="1" id="KW-0812">Transmembrane</keyword>
<dbReference type="AlphaFoldDB" id="A0A366EAQ0"/>
<dbReference type="OrthoDB" id="2721191at2"/>
<protein>
    <submittedName>
        <fullName evidence="2">Uncharacterized protein</fullName>
    </submittedName>
</protein>
<dbReference type="Proteomes" id="UP000252254">
    <property type="component" value="Unassembled WGS sequence"/>
</dbReference>
<proteinExistence type="predicted"/>
<evidence type="ECO:0000256" key="1">
    <source>
        <dbReference type="SAM" id="Phobius"/>
    </source>
</evidence>
<name>A0A366EAQ0_9BACI</name>
<keyword evidence="1" id="KW-1133">Transmembrane helix</keyword>
<organism evidence="2 3">
    <name type="scientific">Paraliobacillus ryukyuensis</name>
    <dbReference type="NCBI Taxonomy" id="200904"/>
    <lineage>
        <taxon>Bacteria</taxon>
        <taxon>Bacillati</taxon>
        <taxon>Bacillota</taxon>
        <taxon>Bacilli</taxon>
        <taxon>Bacillales</taxon>
        <taxon>Bacillaceae</taxon>
        <taxon>Paraliobacillus</taxon>
    </lineage>
</organism>
<sequence length="75" mass="8704">MKQYAWLRILLAGFLLYMAFPSLHAHSVGLAHLFWFSWLVLFTLVVGGNLAIILKINYQPERSIMAEKVPQRMKN</sequence>
<keyword evidence="3" id="KW-1185">Reference proteome</keyword>
<accession>A0A366EAQ0</accession>
<feature type="transmembrane region" description="Helical" evidence="1">
    <location>
        <begin position="35"/>
        <end position="58"/>
    </location>
</feature>
<evidence type="ECO:0000313" key="3">
    <source>
        <dbReference type="Proteomes" id="UP000252254"/>
    </source>
</evidence>
<keyword evidence="1" id="KW-0472">Membrane</keyword>
<evidence type="ECO:0000313" key="2">
    <source>
        <dbReference type="EMBL" id="RBO99392.1"/>
    </source>
</evidence>
<reference evidence="2 3" key="1">
    <citation type="submission" date="2018-06" db="EMBL/GenBank/DDBJ databases">
        <title>Genomic Encyclopedia of Type Strains, Phase IV (KMG-IV): sequencing the most valuable type-strain genomes for metagenomic binning, comparative biology and taxonomic classification.</title>
        <authorList>
            <person name="Goeker M."/>
        </authorList>
    </citation>
    <scope>NUCLEOTIDE SEQUENCE [LARGE SCALE GENOMIC DNA]</scope>
    <source>
        <strain evidence="2 3">DSM 15140</strain>
    </source>
</reference>
<dbReference type="RefSeq" id="WP_079708266.1">
    <property type="nucleotide sequence ID" value="NZ_BAABQN010000003.1"/>
</dbReference>
<comment type="caution">
    <text evidence="2">The sequence shown here is derived from an EMBL/GenBank/DDBJ whole genome shotgun (WGS) entry which is preliminary data.</text>
</comment>
<gene>
    <name evidence="2" type="ORF">DES48_10461</name>
</gene>